<comment type="subcellular location">
    <subcellularLocation>
        <location evidence="2">Cell outer membrane</location>
    </subcellularLocation>
</comment>
<dbReference type="Proteomes" id="UP000829756">
    <property type="component" value="Chromosome"/>
</dbReference>
<dbReference type="Pfam" id="PF08794">
    <property type="entry name" value="FHBP_C"/>
    <property type="match status" value="1"/>
</dbReference>
<feature type="region of interest" description="Disordered" evidence="4">
    <location>
        <begin position="21"/>
        <end position="48"/>
    </location>
</feature>
<feature type="chain" id="PRO_5042074733" evidence="5">
    <location>
        <begin position="21"/>
        <end position="526"/>
    </location>
</feature>
<reference evidence="7" key="1">
    <citation type="submission" date="2021-12" db="EMBL/GenBank/DDBJ databases">
        <authorList>
            <person name="Veyrier F.J."/>
        </authorList>
    </citation>
    <scope>NUCLEOTIDE SEQUENCE</scope>
    <source>
        <strain evidence="7">1258/02</strain>
    </source>
</reference>
<keyword evidence="5" id="KW-0732">Signal</keyword>
<comment type="function">
    <text evidence="1">Might have a role in establishing the nucleoid structure of elementary bodies.</text>
</comment>
<dbReference type="AlphaFoldDB" id="A0AAE9GY03"/>
<dbReference type="InterPro" id="IPR011250">
    <property type="entry name" value="OMP/PagP_B-barrel"/>
</dbReference>
<dbReference type="InterPro" id="IPR009970">
    <property type="entry name" value="HC2"/>
</dbReference>
<dbReference type="KEGG" id="usu:LVJ78_02100"/>
<evidence type="ECO:0000256" key="5">
    <source>
        <dbReference type="SAM" id="SignalP"/>
    </source>
</evidence>
<feature type="signal peptide" evidence="5">
    <location>
        <begin position="1"/>
        <end position="20"/>
    </location>
</feature>
<dbReference type="RefSeq" id="WP_244802591.1">
    <property type="nucleotide sequence ID" value="NZ_CP091507.1"/>
</dbReference>
<evidence type="ECO:0000256" key="4">
    <source>
        <dbReference type="SAM" id="MobiDB-lite"/>
    </source>
</evidence>
<dbReference type="GO" id="GO:0009279">
    <property type="term" value="C:cell outer membrane"/>
    <property type="evidence" value="ECO:0007669"/>
    <property type="project" value="UniProtKB-SubCell"/>
</dbReference>
<feature type="region of interest" description="Disordered" evidence="4">
    <location>
        <begin position="74"/>
        <end position="192"/>
    </location>
</feature>
<dbReference type="PROSITE" id="PS51257">
    <property type="entry name" value="PROKAR_LIPOPROTEIN"/>
    <property type="match status" value="1"/>
</dbReference>
<evidence type="ECO:0000256" key="1">
    <source>
        <dbReference type="ARBA" id="ARBA00002344"/>
    </source>
</evidence>
<evidence type="ECO:0000256" key="2">
    <source>
        <dbReference type="ARBA" id="ARBA00004442"/>
    </source>
</evidence>
<dbReference type="GO" id="GO:0030261">
    <property type="term" value="P:chromosome condensation"/>
    <property type="evidence" value="ECO:0007669"/>
    <property type="project" value="InterPro"/>
</dbReference>
<comment type="similarity">
    <text evidence="3">Belongs to the histone H1/H5 family. HCT subfamily.</text>
</comment>
<dbReference type="InterPro" id="IPR014902">
    <property type="entry name" value="FHBP-like_C"/>
</dbReference>
<name>A0AAE9GY03_9NEIS</name>
<evidence type="ECO:0000313" key="7">
    <source>
        <dbReference type="EMBL" id="UOO79840.1"/>
    </source>
</evidence>
<gene>
    <name evidence="7" type="ORF">LVJ78_02100</name>
</gene>
<feature type="domain" description="Factor H binding protein-like C-terminal" evidence="6">
    <location>
        <begin position="394"/>
        <end position="504"/>
    </location>
</feature>
<organism evidence="7 8">
    <name type="scientific">Uruburuella suis</name>
    <dbReference type="NCBI Taxonomy" id="252130"/>
    <lineage>
        <taxon>Bacteria</taxon>
        <taxon>Pseudomonadati</taxon>
        <taxon>Pseudomonadota</taxon>
        <taxon>Betaproteobacteria</taxon>
        <taxon>Neisseriales</taxon>
        <taxon>Neisseriaceae</taxon>
        <taxon>Uruburuella</taxon>
    </lineage>
</organism>
<evidence type="ECO:0000256" key="3">
    <source>
        <dbReference type="ARBA" id="ARBA00008424"/>
    </source>
</evidence>
<proteinExistence type="inferred from homology"/>
<dbReference type="Gene3D" id="2.40.160.90">
    <property type="match status" value="1"/>
</dbReference>
<dbReference type="PANTHER" id="PTHR10004:SF8">
    <property type="entry name" value="OS06G0538200 PROTEIN"/>
    <property type="match status" value="1"/>
</dbReference>
<sequence length="526" mass="52666">MSLKTIGALTVIALSLSACGSSGTSGVVKPNSNTTVEQTETEKAAAEKVAAEKAAAEKAAAEKAAAEKAAAEKAAAEKAAAEKAAAEKAAAEKAAAEKAAAEKAATEKAAAEKVAAEKAAAEKAAAEKAAAEKAAAEKAAAEKAAAEKAAAEKAAAEKAAAEKAAAEKAAAEKAAAEKAAAEKAATEKAAAEKAAAEKAAAEKAAAEKAAAEKAAAEKAAAEKAAAEEAARLEAERIAAEKAAAEEAERIAAKKVELVKLAHEAGLSNELAQSFATNHTNVANNDIDVALASFIRDEAINAKGDYFSEGFSQRNGGVASASSVSTSIVNGVVSKYGEERKSYSYEKLYNQPYSIVIGGGEANDLTRYNGSSVYSSSNKTFDITEIAGLATQEHALPTLGSATYLGKAMNAADVLGDLSYTINFGSRTGSGMISGLSNSNASADILAAGSIGLLEGKLAKINVGGQSLMSIAGVAQAGDSAWGYVNGKYSLGLFGPKAEEIAGSALFDNVGNDGKIGFGGQRGEIIK</sequence>
<dbReference type="PANTHER" id="PTHR10004">
    <property type="entry name" value="OS06G0538200 PROTEIN"/>
    <property type="match status" value="1"/>
</dbReference>
<feature type="compositionally biased region" description="Polar residues" evidence="4">
    <location>
        <begin position="21"/>
        <end position="38"/>
    </location>
</feature>
<dbReference type="Pfam" id="PF07382">
    <property type="entry name" value="HC2"/>
    <property type="match status" value="1"/>
</dbReference>
<accession>A0AAE9GY03</accession>
<dbReference type="GO" id="GO:0030527">
    <property type="term" value="F:structural constituent of chromatin"/>
    <property type="evidence" value="ECO:0007669"/>
    <property type="project" value="InterPro"/>
</dbReference>
<evidence type="ECO:0000313" key="8">
    <source>
        <dbReference type="Proteomes" id="UP000829756"/>
    </source>
</evidence>
<dbReference type="SUPFAM" id="SSF56925">
    <property type="entry name" value="OMPA-like"/>
    <property type="match status" value="1"/>
</dbReference>
<evidence type="ECO:0000259" key="6">
    <source>
        <dbReference type="Pfam" id="PF08794"/>
    </source>
</evidence>
<protein>
    <submittedName>
        <fullName evidence="7">Factor H binding family protein</fullName>
    </submittedName>
</protein>
<reference evidence="7" key="2">
    <citation type="journal article" date="2022" name="Res Sq">
        <title>Evolution of multicellular longitudinally dividing oral cavity symbionts (Neisseriaceae).</title>
        <authorList>
            <person name="Nyongesa S."/>
            <person name="Weber P."/>
            <person name="Bernet E."/>
            <person name="Pullido F."/>
            <person name="Nieckarz M."/>
            <person name="Delaby M."/>
            <person name="Nieves C."/>
            <person name="Viehboeck T."/>
            <person name="Krause N."/>
            <person name="Rivera-Millot A."/>
            <person name="Nakamura A."/>
            <person name="Vischer N."/>
            <person name="VanNieuwenhze M."/>
            <person name="Brun Y."/>
            <person name="Cava F."/>
            <person name="Bulgheresi S."/>
            <person name="Veyrier F."/>
        </authorList>
    </citation>
    <scope>NUCLEOTIDE SEQUENCE</scope>
    <source>
        <strain evidence="7">1258/02</strain>
    </source>
</reference>
<dbReference type="GO" id="GO:0003677">
    <property type="term" value="F:DNA binding"/>
    <property type="evidence" value="ECO:0007669"/>
    <property type="project" value="InterPro"/>
</dbReference>
<dbReference type="EMBL" id="CP091507">
    <property type="protein sequence ID" value="UOO79840.1"/>
    <property type="molecule type" value="Genomic_DNA"/>
</dbReference>